<keyword evidence="10" id="KW-1185">Reference proteome</keyword>
<gene>
    <name evidence="9" type="ORF">BJ970_007154</name>
</gene>
<evidence type="ECO:0000256" key="8">
    <source>
        <dbReference type="SAM" id="MobiDB-lite"/>
    </source>
</evidence>
<dbReference type="Pfam" id="PF02416">
    <property type="entry name" value="TatA_B_E"/>
    <property type="match status" value="1"/>
</dbReference>
<reference evidence="9 10" key="1">
    <citation type="submission" date="2020-08" db="EMBL/GenBank/DDBJ databases">
        <title>Sequencing the genomes of 1000 actinobacteria strains.</title>
        <authorList>
            <person name="Klenk H.-P."/>
        </authorList>
    </citation>
    <scope>NUCLEOTIDE SEQUENCE [LARGE SCALE GENOMIC DNA]</scope>
    <source>
        <strain evidence="9 10">DSM 45584</strain>
    </source>
</reference>
<feature type="compositionally biased region" description="Basic and acidic residues" evidence="8">
    <location>
        <begin position="107"/>
        <end position="125"/>
    </location>
</feature>
<dbReference type="Gene3D" id="1.20.5.3310">
    <property type="match status" value="1"/>
</dbReference>
<keyword evidence="2" id="KW-0813">Transport</keyword>
<dbReference type="GO" id="GO:0015031">
    <property type="term" value="P:protein transport"/>
    <property type="evidence" value="ECO:0007669"/>
    <property type="project" value="UniProtKB-KW"/>
</dbReference>
<evidence type="ECO:0000313" key="9">
    <source>
        <dbReference type="EMBL" id="MBB5159555.1"/>
    </source>
</evidence>
<evidence type="ECO:0000313" key="10">
    <source>
        <dbReference type="Proteomes" id="UP000584374"/>
    </source>
</evidence>
<comment type="subcellular location">
    <subcellularLocation>
        <location evidence="1">Membrane</location>
        <topology evidence="1">Single-pass membrane protein</topology>
    </subcellularLocation>
</comment>
<dbReference type="GO" id="GO:0016020">
    <property type="term" value="C:membrane"/>
    <property type="evidence" value="ECO:0007669"/>
    <property type="project" value="UniProtKB-ARBA"/>
</dbReference>
<protein>
    <submittedName>
        <fullName evidence="9">Sec-independent protein translocase protein TatB</fullName>
    </submittedName>
</protein>
<dbReference type="Proteomes" id="UP000584374">
    <property type="component" value="Unassembled WGS sequence"/>
</dbReference>
<organism evidence="9 10">
    <name type="scientific">Saccharopolyspora phatthalungensis</name>
    <dbReference type="NCBI Taxonomy" id="664693"/>
    <lineage>
        <taxon>Bacteria</taxon>
        <taxon>Bacillati</taxon>
        <taxon>Actinomycetota</taxon>
        <taxon>Actinomycetes</taxon>
        <taxon>Pseudonocardiales</taxon>
        <taxon>Pseudonocardiaceae</taxon>
        <taxon>Saccharopolyspora</taxon>
    </lineage>
</organism>
<keyword evidence="4" id="KW-0653">Protein transport</keyword>
<name>A0A840QK31_9PSEU</name>
<evidence type="ECO:0000256" key="3">
    <source>
        <dbReference type="ARBA" id="ARBA00022692"/>
    </source>
</evidence>
<feature type="region of interest" description="Disordered" evidence="8">
    <location>
        <begin position="92"/>
        <end position="125"/>
    </location>
</feature>
<comment type="caution">
    <text evidence="9">The sequence shown here is derived from an EMBL/GenBank/DDBJ whole genome shotgun (WGS) entry which is preliminary data.</text>
</comment>
<evidence type="ECO:0000256" key="6">
    <source>
        <dbReference type="ARBA" id="ARBA00023010"/>
    </source>
</evidence>
<keyword evidence="6" id="KW-0811">Translocation</keyword>
<accession>A0A840QK31</accession>
<dbReference type="InterPro" id="IPR003369">
    <property type="entry name" value="TatA/B/E"/>
</dbReference>
<evidence type="ECO:0000256" key="4">
    <source>
        <dbReference type="ARBA" id="ARBA00022927"/>
    </source>
</evidence>
<evidence type="ECO:0000256" key="7">
    <source>
        <dbReference type="ARBA" id="ARBA00023136"/>
    </source>
</evidence>
<sequence>MSLEHLAILLIAGLFILGPEKLPQAAAWAGRTLREVRAYATDTQQRFRAELGDDFRQVQEPLEQLREPLQQLNALRGIDPRRAVVNYLLDDRQAAAPNEPATKSAPRPRELLRPGERPPFDADAT</sequence>
<evidence type="ECO:0000256" key="2">
    <source>
        <dbReference type="ARBA" id="ARBA00022448"/>
    </source>
</evidence>
<keyword evidence="5" id="KW-1133">Transmembrane helix</keyword>
<evidence type="ECO:0000256" key="1">
    <source>
        <dbReference type="ARBA" id="ARBA00004167"/>
    </source>
</evidence>
<proteinExistence type="predicted"/>
<evidence type="ECO:0000256" key="5">
    <source>
        <dbReference type="ARBA" id="ARBA00022989"/>
    </source>
</evidence>
<dbReference type="AlphaFoldDB" id="A0A840QK31"/>
<keyword evidence="3" id="KW-0812">Transmembrane</keyword>
<dbReference type="EMBL" id="JACHIW010000002">
    <property type="protein sequence ID" value="MBB5159555.1"/>
    <property type="molecule type" value="Genomic_DNA"/>
</dbReference>
<keyword evidence="7" id="KW-0472">Membrane</keyword>